<name>A0A0J7ZA59_STRVR</name>
<dbReference type="PANTHER" id="PTHR43884:SF20">
    <property type="entry name" value="ACYL-COA DEHYDROGENASE FADE28"/>
    <property type="match status" value="1"/>
</dbReference>
<sequence>MRSLTTAREVCERHQPGLLAALESLSFAEREATGSPAVARLREHGGAGLLVPVEYGGQGADVLDAVRVQRAVGAVSPSLAAASTMHHFTVAMLFELATDASRLTPAQTKVLHGIAPERLLLASGWAEGRTQQNILIPSVTATETEGGFLLNGAKKPCSLARSMDVLTASIAVPGADGTPELALALLPADSPGLSVHPFWGNEVLAASESEEVRLTDVFVPQELVVRTVPEAPHLLDDLQTTGFVWFELLICAGYAGAATALAATVLERGRGSSGERAALAVRVESAFALLEGAARAVRDGLDGEAAVAEVLVARYAAQETLVQAADQALDLLGGIDFVRGGEHTRLADSVRPLVFHPPGRASAAEPLLQWFAGGALELS</sequence>
<proteinExistence type="predicted"/>
<keyword evidence="1" id="KW-0285">Flavoprotein</keyword>
<dbReference type="GO" id="GO:0050660">
    <property type="term" value="F:flavin adenine dinucleotide binding"/>
    <property type="evidence" value="ECO:0007669"/>
    <property type="project" value="InterPro"/>
</dbReference>
<evidence type="ECO:0000313" key="6">
    <source>
        <dbReference type="Proteomes" id="UP000037432"/>
    </source>
</evidence>
<evidence type="ECO:0000259" key="4">
    <source>
        <dbReference type="Pfam" id="PF02771"/>
    </source>
</evidence>
<dbReference type="Pfam" id="PF02771">
    <property type="entry name" value="Acyl-CoA_dh_N"/>
    <property type="match status" value="1"/>
</dbReference>
<feature type="domain" description="Acyl-CoA dehydrogenase/oxidase N-terminal" evidence="4">
    <location>
        <begin position="7"/>
        <end position="101"/>
    </location>
</feature>
<reference evidence="5 6" key="1">
    <citation type="submission" date="2015-06" db="EMBL/GenBank/DDBJ databases">
        <authorList>
            <person name="Ju K.-S."/>
            <person name="Doroghazi J.R."/>
            <person name="Metcalf W.W."/>
        </authorList>
    </citation>
    <scope>NUCLEOTIDE SEQUENCE [LARGE SCALE GENOMIC DNA]</scope>
    <source>
        <strain evidence="5 6">NRRL 3414</strain>
    </source>
</reference>
<dbReference type="OrthoDB" id="2986495at2"/>
<dbReference type="InterPro" id="IPR036250">
    <property type="entry name" value="AcylCo_DH-like_C"/>
</dbReference>
<organism evidence="5 6">
    <name type="scientific">Streptomyces viridochromogenes</name>
    <dbReference type="NCBI Taxonomy" id="1938"/>
    <lineage>
        <taxon>Bacteria</taxon>
        <taxon>Bacillati</taxon>
        <taxon>Actinomycetota</taxon>
        <taxon>Actinomycetes</taxon>
        <taxon>Kitasatosporales</taxon>
        <taxon>Streptomycetaceae</taxon>
        <taxon>Streptomyces</taxon>
    </lineage>
</organism>
<dbReference type="Gene3D" id="2.40.110.10">
    <property type="entry name" value="Butyryl-CoA Dehydrogenase, subunit A, domain 2"/>
    <property type="match status" value="1"/>
</dbReference>
<comment type="caution">
    <text evidence="5">The sequence shown here is derived from an EMBL/GenBank/DDBJ whole genome shotgun (WGS) entry which is preliminary data.</text>
</comment>
<evidence type="ECO:0000256" key="1">
    <source>
        <dbReference type="ARBA" id="ARBA00022630"/>
    </source>
</evidence>
<dbReference type="InterPro" id="IPR037069">
    <property type="entry name" value="AcylCoA_DH/ox_N_sf"/>
</dbReference>
<dbReference type="SUPFAM" id="SSF47203">
    <property type="entry name" value="Acyl-CoA dehydrogenase C-terminal domain-like"/>
    <property type="match status" value="1"/>
</dbReference>
<dbReference type="RefSeq" id="WP_048583364.1">
    <property type="nucleotide sequence ID" value="NZ_LFNT01000028.1"/>
</dbReference>
<accession>A0A0J7ZA59</accession>
<protein>
    <submittedName>
        <fullName evidence="5">Oxidoreductase</fullName>
    </submittedName>
</protein>
<dbReference type="PATRIC" id="fig|1938.3.peg.4590"/>
<evidence type="ECO:0000256" key="3">
    <source>
        <dbReference type="ARBA" id="ARBA00023002"/>
    </source>
</evidence>
<dbReference type="GO" id="GO:0003995">
    <property type="term" value="F:acyl-CoA dehydrogenase activity"/>
    <property type="evidence" value="ECO:0007669"/>
    <property type="project" value="TreeGrafter"/>
</dbReference>
<dbReference type="Gene3D" id="1.10.540.10">
    <property type="entry name" value="Acyl-CoA dehydrogenase/oxidase, N-terminal domain"/>
    <property type="match status" value="1"/>
</dbReference>
<dbReference type="SUPFAM" id="SSF56645">
    <property type="entry name" value="Acyl-CoA dehydrogenase NM domain-like"/>
    <property type="match status" value="1"/>
</dbReference>
<evidence type="ECO:0000256" key="2">
    <source>
        <dbReference type="ARBA" id="ARBA00022827"/>
    </source>
</evidence>
<dbReference type="Gene3D" id="1.20.140.10">
    <property type="entry name" value="Butyryl-CoA Dehydrogenase, subunit A, domain 3"/>
    <property type="match status" value="1"/>
</dbReference>
<dbReference type="EMBL" id="LFNT01000028">
    <property type="protein sequence ID" value="KMS72362.1"/>
    <property type="molecule type" value="Genomic_DNA"/>
</dbReference>
<keyword evidence="2" id="KW-0274">FAD</keyword>
<dbReference type="Proteomes" id="UP000037432">
    <property type="component" value="Unassembled WGS sequence"/>
</dbReference>
<evidence type="ECO:0000313" key="5">
    <source>
        <dbReference type="EMBL" id="KMS72362.1"/>
    </source>
</evidence>
<dbReference type="InterPro" id="IPR009100">
    <property type="entry name" value="AcylCoA_DH/oxidase_NM_dom_sf"/>
</dbReference>
<keyword evidence="3" id="KW-0560">Oxidoreductase</keyword>
<dbReference type="PANTHER" id="PTHR43884">
    <property type="entry name" value="ACYL-COA DEHYDROGENASE"/>
    <property type="match status" value="1"/>
</dbReference>
<dbReference type="InterPro" id="IPR013786">
    <property type="entry name" value="AcylCoA_DH/ox_N"/>
</dbReference>
<gene>
    <name evidence="5" type="ORF">ACM01_23795</name>
</gene>
<dbReference type="InterPro" id="IPR046373">
    <property type="entry name" value="Acyl-CoA_Oxase/DH_mid-dom_sf"/>
</dbReference>
<dbReference type="AlphaFoldDB" id="A0A0J7ZA59"/>